<sequence>MIRSPSVGSAGEEVVVGSGGVGSGNSSGLSGEKRTRRKRGRRRGETACGVSMNGGEKKVLLKKMVSSVDVLSEGCWERKVTQESSSVREIMSSASGEESGKKHCMGQGGTKERMMKNGQRRSSCGEEKTRQDDDEIRNILRTDDGTRLSKENERECKEENDRSCKENVPQCSENERQCKENERQQCKEEVGKCREKVRRSRMGPLALLLVTLMAAGSLVLVLVLCPVPIINSVMVEAVINHRSFCGESAFTHRYYMRIIGGRSVVAGEWPWQVALQQKDPYSGKRLGQHCGGTLIHPAWILTAAHCIVDPIFKFALPPPFWTVRVGEVSLSADTTRLYPVAKIITHKYFDAKTWDNDIALVRLRKPLDLEEHAGLVNTICLPSRNMSFLGLHCSVTGWGRTKEHGSNSDLLQTIRVPVMADKKCQRAYRKVGPVSNRMICAGWDHGGMGPCVGDSGGPLQCRARGGPWIQAGITSWGVGCAKPSYPGVYIRVSNYLDWIYKHLENNY</sequence>
<dbReference type="PANTHER" id="PTHR24252:SF27">
    <property type="entry name" value="TRANSMEMBRANE PROTEASE SERINE 3-LIKE"/>
    <property type="match status" value="1"/>
</dbReference>
<dbReference type="Pfam" id="PF00089">
    <property type="entry name" value="Trypsin"/>
    <property type="match status" value="1"/>
</dbReference>
<evidence type="ECO:0000256" key="4">
    <source>
        <dbReference type="ARBA" id="ARBA00022801"/>
    </source>
</evidence>
<evidence type="ECO:0000256" key="11">
    <source>
        <dbReference type="RuleBase" id="RU363034"/>
    </source>
</evidence>
<evidence type="ECO:0000259" key="14">
    <source>
        <dbReference type="PROSITE" id="PS50240"/>
    </source>
</evidence>
<keyword evidence="13" id="KW-0812">Transmembrane</keyword>
<evidence type="ECO:0000256" key="3">
    <source>
        <dbReference type="ARBA" id="ARBA00022729"/>
    </source>
</evidence>
<reference evidence="15" key="1">
    <citation type="submission" date="2023-10" db="EMBL/GenBank/DDBJ databases">
        <title>Genome assemblies of two species of porcelain crab, Petrolisthes cinctipes and Petrolisthes manimaculis (Anomura: Porcellanidae).</title>
        <authorList>
            <person name="Angst P."/>
        </authorList>
    </citation>
    <scope>NUCLEOTIDE SEQUENCE</scope>
    <source>
        <strain evidence="15">PB745_01</strain>
        <tissue evidence="15">Gill</tissue>
    </source>
</reference>
<keyword evidence="4 11" id="KW-0378">Hydrolase</keyword>
<evidence type="ECO:0000256" key="7">
    <source>
        <dbReference type="ARBA" id="ARBA00023157"/>
    </source>
</evidence>
<keyword evidence="8" id="KW-0325">Glycoprotein</keyword>
<dbReference type="GO" id="GO:0042381">
    <property type="term" value="P:hemolymph coagulation"/>
    <property type="evidence" value="ECO:0007669"/>
    <property type="project" value="UniProtKB-KW"/>
</dbReference>
<dbReference type="Gene3D" id="2.40.10.10">
    <property type="entry name" value="Trypsin-like serine proteases"/>
    <property type="match status" value="1"/>
</dbReference>
<feature type="compositionally biased region" description="Low complexity" evidence="12">
    <location>
        <begin position="1"/>
        <end position="16"/>
    </location>
</feature>
<dbReference type="InterPro" id="IPR001314">
    <property type="entry name" value="Peptidase_S1A"/>
</dbReference>
<dbReference type="PRINTS" id="PR00722">
    <property type="entry name" value="CHYMOTRYPSIN"/>
</dbReference>
<keyword evidence="6 11" id="KW-0720">Serine protease</keyword>
<evidence type="ECO:0000256" key="12">
    <source>
        <dbReference type="SAM" id="MobiDB-lite"/>
    </source>
</evidence>
<dbReference type="InterPro" id="IPR033116">
    <property type="entry name" value="TRYPSIN_SER"/>
</dbReference>
<evidence type="ECO:0000256" key="5">
    <source>
        <dbReference type="ARBA" id="ARBA00022820"/>
    </source>
</evidence>
<dbReference type="EMBL" id="JAWQEG010000552">
    <property type="protein sequence ID" value="KAK3888445.1"/>
    <property type="molecule type" value="Genomic_DNA"/>
</dbReference>
<gene>
    <name evidence="15" type="ORF">Pcinc_007474</name>
</gene>
<evidence type="ECO:0000256" key="2">
    <source>
        <dbReference type="ARBA" id="ARBA00022670"/>
    </source>
</evidence>
<dbReference type="SMART" id="SM00020">
    <property type="entry name" value="Tryp_SPc"/>
    <property type="match status" value="1"/>
</dbReference>
<evidence type="ECO:0000256" key="13">
    <source>
        <dbReference type="SAM" id="Phobius"/>
    </source>
</evidence>
<dbReference type="SUPFAM" id="SSF50494">
    <property type="entry name" value="Trypsin-like serine proteases"/>
    <property type="match status" value="1"/>
</dbReference>
<proteinExistence type="predicted"/>
<dbReference type="InterPro" id="IPR001254">
    <property type="entry name" value="Trypsin_dom"/>
</dbReference>
<evidence type="ECO:0000256" key="1">
    <source>
        <dbReference type="ARBA" id="ARBA00022659"/>
    </source>
</evidence>
<accession>A0AAE1L0F5</accession>
<dbReference type="PROSITE" id="PS00134">
    <property type="entry name" value="TRYPSIN_HIS"/>
    <property type="match status" value="1"/>
</dbReference>
<keyword evidence="3" id="KW-0732">Signal</keyword>
<dbReference type="AlphaFoldDB" id="A0AAE1L0F5"/>
<comment type="catalytic activity">
    <reaction evidence="9">
        <text>Selective cleavage of 103-Arg-|-Ser-104 and 124-Ile-|-Ile-125 bonds in Limulus clotting factor B to form activated factor B. Cleavage of -Pro-Arg-|-Xaa- bonds in synthetic substrates.</text>
        <dbReference type="EC" id="3.4.21.84"/>
    </reaction>
</comment>
<feature type="compositionally biased region" description="Basic and acidic residues" evidence="12">
    <location>
        <begin position="123"/>
        <end position="144"/>
    </location>
</feature>
<comment type="caution">
    <text evidence="15">The sequence shown here is derived from an EMBL/GenBank/DDBJ whole genome shotgun (WGS) entry which is preliminary data.</text>
</comment>
<evidence type="ECO:0000256" key="8">
    <source>
        <dbReference type="ARBA" id="ARBA00023180"/>
    </source>
</evidence>
<evidence type="ECO:0000256" key="6">
    <source>
        <dbReference type="ARBA" id="ARBA00022825"/>
    </source>
</evidence>
<feature type="transmembrane region" description="Helical" evidence="13">
    <location>
        <begin position="205"/>
        <end position="224"/>
    </location>
</feature>
<evidence type="ECO:0000313" key="15">
    <source>
        <dbReference type="EMBL" id="KAK3888445.1"/>
    </source>
</evidence>
<keyword evidence="16" id="KW-1185">Reference proteome</keyword>
<dbReference type="GO" id="GO:0006508">
    <property type="term" value="P:proteolysis"/>
    <property type="evidence" value="ECO:0007669"/>
    <property type="project" value="UniProtKB-KW"/>
</dbReference>
<protein>
    <recommendedName>
        <fullName evidence="10">limulus clotting factor C</fullName>
        <ecNumber evidence="10">3.4.21.84</ecNumber>
    </recommendedName>
</protein>
<dbReference type="PROSITE" id="PS00135">
    <property type="entry name" value="TRYPSIN_SER"/>
    <property type="match status" value="1"/>
</dbReference>
<keyword evidence="13" id="KW-1133">Transmembrane helix</keyword>
<keyword evidence="1" id="KW-0768">Sushi</keyword>
<keyword evidence="2 11" id="KW-0645">Protease</keyword>
<dbReference type="EC" id="3.4.21.84" evidence="10"/>
<feature type="region of interest" description="Disordered" evidence="12">
    <location>
        <begin position="91"/>
        <end position="144"/>
    </location>
</feature>
<keyword evidence="7" id="KW-1015">Disulfide bond</keyword>
<dbReference type="FunFam" id="2.40.10.10:FF:000120">
    <property type="entry name" value="Putative serine protease"/>
    <property type="match status" value="1"/>
</dbReference>
<dbReference type="PROSITE" id="PS50240">
    <property type="entry name" value="TRYPSIN_DOM"/>
    <property type="match status" value="1"/>
</dbReference>
<dbReference type="InterPro" id="IPR009003">
    <property type="entry name" value="Peptidase_S1_PA"/>
</dbReference>
<feature type="domain" description="Peptidase S1" evidence="14">
    <location>
        <begin position="258"/>
        <end position="504"/>
    </location>
</feature>
<dbReference type="InterPro" id="IPR018114">
    <property type="entry name" value="TRYPSIN_HIS"/>
</dbReference>
<dbReference type="InterPro" id="IPR043504">
    <property type="entry name" value="Peptidase_S1_PA_chymotrypsin"/>
</dbReference>
<keyword evidence="13" id="KW-0472">Membrane</keyword>
<evidence type="ECO:0000256" key="10">
    <source>
        <dbReference type="ARBA" id="ARBA00066707"/>
    </source>
</evidence>
<name>A0AAE1L0F5_PETCI</name>
<dbReference type="Proteomes" id="UP001286313">
    <property type="component" value="Unassembled WGS sequence"/>
</dbReference>
<dbReference type="CDD" id="cd00190">
    <property type="entry name" value="Tryp_SPc"/>
    <property type="match status" value="1"/>
</dbReference>
<dbReference type="GO" id="GO:0004252">
    <property type="term" value="F:serine-type endopeptidase activity"/>
    <property type="evidence" value="ECO:0007669"/>
    <property type="project" value="InterPro"/>
</dbReference>
<organism evidence="15 16">
    <name type="scientific">Petrolisthes cinctipes</name>
    <name type="common">Flat porcelain crab</name>
    <dbReference type="NCBI Taxonomy" id="88211"/>
    <lineage>
        <taxon>Eukaryota</taxon>
        <taxon>Metazoa</taxon>
        <taxon>Ecdysozoa</taxon>
        <taxon>Arthropoda</taxon>
        <taxon>Crustacea</taxon>
        <taxon>Multicrustacea</taxon>
        <taxon>Malacostraca</taxon>
        <taxon>Eumalacostraca</taxon>
        <taxon>Eucarida</taxon>
        <taxon>Decapoda</taxon>
        <taxon>Pleocyemata</taxon>
        <taxon>Anomura</taxon>
        <taxon>Galatheoidea</taxon>
        <taxon>Porcellanidae</taxon>
        <taxon>Petrolisthes</taxon>
    </lineage>
</organism>
<evidence type="ECO:0000256" key="9">
    <source>
        <dbReference type="ARBA" id="ARBA00052079"/>
    </source>
</evidence>
<feature type="region of interest" description="Disordered" evidence="12">
    <location>
        <begin position="1"/>
        <end position="51"/>
    </location>
</feature>
<keyword evidence="5" id="KW-0353">Hemolymph clotting</keyword>
<dbReference type="PANTHER" id="PTHR24252">
    <property type="entry name" value="ACROSIN-RELATED"/>
    <property type="match status" value="1"/>
</dbReference>
<evidence type="ECO:0000313" key="16">
    <source>
        <dbReference type="Proteomes" id="UP001286313"/>
    </source>
</evidence>